<protein>
    <submittedName>
        <fullName evidence="2">Uncharacterized protein</fullName>
    </submittedName>
</protein>
<reference evidence="2 3" key="1">
    <citation type="submission" date="2016-02" db="EMBL/GenBank/DDBJ databases">
        <title>Biosynthesis of antibiotic leucinostatins and their inhibition on Phytophthora in bio-control Purpureocillium lilacinum.</title>
        <authorList>
            <person name="Wang G."/>
            <person name="Liu Z."/>
            <person name="Lin R."/>
            <person name="Li E."/>
            <person name="Mao Z."/>
            <person name="Ling J."/>
            <person name="Yin W."/>
            <person name="Xie B."/>
        </authorList>
    </citation>
    <scope>NUCLEOTIDE SEQUENCE [LARGE SCALE GENOMIC DNA]</scope>
    <source>
        <strain evidence="2">PLFJ-1</strain>
    </source>
</reference>
<proteinExistence type="predicted"/>
<evidence type="ECO:0000313" key="2">
    <source>
        <dbReference type="EMBL" id="OAQ94037.1"/>
    </source>
</evidence>
<feature type="region of interest" description="Disordered" evidence="1">
    <location>
        <begin position="1"/>
        <end position="26"/>
    </location>
</feature>
<gene>
    <name evidence="2" type="ORF">VFPFJ_00145</name>
</gene>
<organism evidence="2 3">
    <name type="scientific">Purpureocillium lilacinum</name>
    <name type="common">Paecilomyces lilacinus</name>
    <dbReference type="NCBI Taxonomy" id="33203"/>
    <lineage>
        <taxon>Eukaryota</taxon>
        <taxon>Fungi</taxon>
        <taxon>Dikarya</taxon>
        <taxon>Ascomycota</taxon>
        <taxon>Pezizomycotina</taxon>
        <taxon>Sordariomycetes</taxon>
        <taxon>Hypocreomycetidae</taxon>
        <taxon>Hypocreales</taxon>
        <taxon>Ophiocordycipitaceae</taxon>
        <taxon>Purpureocillium</taxon>
    </lineage>
</organism>
<name>A0A179HUI0_PURLI</name>
<dbReference type="EMBL" id="LSBI01000001">
    <property type="protein sequence ID" value="OAQ94037.1"/>
    <property type="molecule type" value="Genomic_DNA"/>
</dbReference>
<dbReference type="Proteomes" id="UP000078340">
    <property type="component" value="Unassembled WGS sequence"/>
</dbReference>
<comment type="caution">
    <text evidence="2">The sequence shown here is derived from an EMBL/GenBank/DDBJ whole genome shotgun (WGS) entry which is preliminary data.</text>
</comment>
<sequence>MPSPCGRRSFGGRGRRPLRPTRATRMSTEIMQSRVPCASNMTLSKAQHSSEALLCVFTCTSRRMDTDAGTPVQRNTGTTAACVEKEWHGGSSVCHVTAGSNASGDPPYVVPAPPMPRALTCRMRL</sequence>
<evidence type="ECO:0000313" key="3">
    <source>
        <dbReference type="Proteomes" id="UP000078340"/>
    </source>
</evidence>
<evidence type="ECO:0000256" key="1">
    <source>
        <dbReference type="SAM" id="MobiDB-lite"/>
    </source>
</evidence>
<dbReference type="AlphaFoldDB" id="A0A179HUI0"/>
<accession>A0A179HUI0</accession>